<feature type="compositionally biased region" description="Low complexity" evidence="1">
    <location>
        <begin position="7"/>
        <end position="20"/>
    </location>
</feature>
<gene>
    <name evidence="2" type="ORF">G5C33_12180</name>
</gene>
<feature type="region of interest" description="Disordered" evidence="1">
    <location>
        <begin position="1"/>
        <end position="20"/>
    </location>
</feature>
<name>A0A6G6Y6I6_9SPHN</name>
<protein>
    <submittedName>
        <fullName evidence="2">Uncharacterized protein</fullName>
    </submittedName>
</protein>
<reference evidence="2 3" key="1">
    <citation type="submission" date="2020-02" db="EMBL/GenBank/DDBJ databases">
        <authorList>
            <person name="Zheng R.K."/>
            <person name="Sun C.M."/>
        </authorList>
    </citation>
    <scope>NUCLEOTIDE SEQUENCE [LARGE SCALE GENOMIC DNA]</scope>
    <source>
        <strain evidence="3">zrk23</strain>
    </source>
</reference>
<dbReference type="KEGG" id="spzr:G5C33_12180"/>
<dbReference type="AlphaFoldDB" id="A0A6G6Y6I6"/>
<evidence type="ECO:0000313" key="3">
    <source>
        <dbReference type="Proteomes" id="UP000501568"/>
    </source>
</evidence>
<proteinExistence type="predicted"/>
<accession>A0A6G6Y6I6</accession>
<evidence type="ECO:0000256" key="1">
    <source>
        <dbReference type="SAM" id="MobiDB-lite"/>
    </source>
</evidence>
<dbReference type="EMBL" id="CP049109">
    <property type="protein sequence ID" value="QIG80461.1"/>
    <property type="molecule type" value="Genomic_DNA"/>
</dbReference>
<organism evidence="2 3">
    <name type="scientific">Stakelama tenebrarum</name>
    <dbReference type="NCBI Taxonomy" id="2711215"/>
    <lineage>
        <taxon>Bacteria</taxon>
        <taxon>Pseudomonadati</taxon>
        <taxon>Pseudomonadota</taxon>
        <taxon>Alphaproteobacteria</taxon>
        <taxon>Sphingomonadales</taxon>
        <taxon>Sphingomonadaceae</taxon>
        <taxon>Stakelama</taxon>
    </lineage>
</organism>
<evidence type="ECO:0000313" key="2">
    <source>
        <dbReference type="EMBL" id="QIG80461.1"/>
    </source>
</evidence>
<sequence length="389" mass="40705">MSAEIKPISQSSTISSGTTPGIGDNWSRVAARGKGAAIIWRSGPEPELSKIGFRLCDDQGAPAGDIAFLTDTGNFGFPVLARLSDGRLAAAWSAADKIQACIILENGEVNVDTFTLPIPEGTAAYPGVAAGANGDIVFCWLQRLESESSVYACRYSATTGQCSDATRVAENVVSGSRPQIDSFTDGTAVLAWEQPGDDGNEIQLRIISSSQSLDKGTAITPSGNGCYAPNIACLSDQNLAVSWCSNRHTEGTDWWDTFTISAAKYDKNGKVVGSTIATDSGNTAVYDGASITDVGNGAYMLTWTAEIAPPETRTGMTVALVSSDNSFAILQQVLVKGHAILPRGTMLKPDAVILTWSQGIGGRTGQVRAQGFTVSLTDAGKTETLAMAD</sequence>
<dbReference type="Proteomes" id="UP000501568">
    <property type="component" value="Chromosome"/>
</dbReference>
<dbReference type="RefSeq" id="WP_165327467.1">
    <property type="nucleotide sequence ID" value="NZ_CP049109.1"/>
</dbReference>
<keyword evidence="3" id="KW-1185">Reference proteome</keyword>